<dbReference type="InterPro" id="IPR002541">
    <property type="entry name" value="Cyt_c_assembly"/>
</dbReference>
<feature type="transmembrane region" description="Helical" evidence="1">
    <location>
        <begin position="37"/>
        <end position="56"/>
    </location>
</feature>
<feature type="transmembrane region" description="Helical" evidence="1">
    <location>
        <begin position="76"/>
        <end position="93"/>
    </location>
</feature>
<feature type="transmembrane region" description="Helical" evidence="1">
    <location>
        <begin position="220"/>
        <end position="241"/>
    </location>
</feature>
<keyword evidence="1" id="KW-0812">Transmembrane</keyword>
<feature type="transmembrane region" description="Helical" evidence="1">
    <location>
        <begin position="188"/>
        <end position="208"/>
    </location>
</feature>
<evidence type="ECO:0000313" key="3">
    <source>
        <dbReference type="EMBL" id="TWU56887.1"/>
    </source>
</evidence>
<feature type="transmembrane region" description="Helical" evidence="1">
    <location>
        <begin position="98"/>
        <end position="117"/>
    </location>
</feature>
<keyword evidence="1" id="KW-1133">Transmembrane helix</keyword>
<name>A0A5C6F900_9BACT</name>
<keyword evidence="4" id="KW-1185">Reference proteome</keyword>
<feature type="transmembrane region" description="Helical" evidence="1">
    <location>
        <begin position="137"/>
        <end position="159"/>
    </location>
</feature>
<dbReference type="RefSeq" id="WP_146458295.1">
    <property type="nucleotide sequence ID" value="NZ_SJPW01000003.1"/>
</dbReference>
<keyword evidence="1" id="KW-0472">Membrane</keyword>
<sequence>MLAILREISVTCFFTSYLVVLVLELLRLAGRIPGRGLAVLVMMVVGLFTHVCYIWLRASAIDGADAGMLATWSDWSLLMALALAIFFFVFYLLRPDTIISFFFLPVVMGLIALSFAVGHLPPFTRTEAVEVWRNAHAVAMAVGSSAVLVGFLAGVMYLVQSWRLKRHRAGSSLRLPTLETLGRLNRRCLVISTIAVAIGLLAGVVMNLNRWGHVDWTDRGVLLSVLLLVWLLAAASVEFFYAPASRGRKAVYLTLASLGFLVLAMGGVLSTPHGQSGETPAVDSAVIESPDSNIRSDGERSL</sequence>
<evidence type="ECO:0000256" key="1">
    <source>
        <dbReference type="SAM" id="Phobius"/>
    </source>
</evidence>
<dbReference type="OrthoDB" id="257620at2"/>
<dbReference type="Pfam" id="PF01578">
    <property type="entry name" value="Cytochrom_C_asm"/>
    <property type="match status" value="1"/>
</dbReference>
<feature type="transmembrane region" description="Helical" evidence="1">
    <location>
        <begin position="250"/>
        <end position="269"/>
    </location>
</feature>
<feature type="transmembrane region" description="Helical" evidence="1">
    <location>
        <begin position="6"/>
        <end position="25"/>
    </location>
</feature>
<dbReference type="GO" id="GO:0020037">
    <property type="term" value="F:heme binding"/>
    <property type="evidence" value="ECO:0007669"/>
    <property type="project" value="InterPro"/>
</dbReference>
<comment type="caution">
    <text evidence="3">The sequence shown here is derived from an EMBL/GenBank/DDBJ whole genome shotgun (WGS) entry which is preliminary data.</text>
</comment>
<reference evidence="3 4" key="1">
    <citation type="submission" date="2019-02" db="EMBL/GenBank/DDBJ databases">
        <title>Deep-cultivation of Planctomycetes and their phenomic and genomic characterization uncovers novel biology.</title>
        <authorList>
            <person name="Wiegand S."/>
            <person name="Jogler M."/>
            <person name="Boedeker C."/>
            <person name="Pinto D."/>
            <person name="Vollmers J."/>
            <person name="Rivas-Marin E."/>
            <person name="Kohn T."/>
            <person name="Peeters S.H."/>
            <person name="Heuer A."/>
            <person name="Rast P."/>
            <person name="Oberbeckmann S."/>
            <person name="Bunk B."/>
            <person name="Jeske O."/>
            <person name="Meyerdierks A."/>
            <person name="Storesund J.E."/>
            <person name="Kallscheuer N."/>
            <person name="Luecker S."/>
            <person name="Lage O.M."/>
            <person name="Pohl T."/>
            <person name="Merkel B.J."/>
            <person name="Hornburger P."/>
            <person name="Mueller R.-W."/>
            <person name="Bruemmer F."/>
            <person name="Labrenz M."/>
            <person name="Spormann A.M."/>
            <person name="Op Den Camp H."/>
            <person name="Overmann J."/>
            <person name="Amann R."/>
            <person name="Jetten M.S.M."/>
            <person name="Mascher T."/>
            <person name="Medema M.H."/>
            <person name="Devos D.P."/>
            <person name="Kaster A.-K."/>
            <person name="Ovreas L."/>
            <person name="Rohde M."/>
            <person name="Galperin M.Y."/>
            <person name="Jogler C."/>
        </authorList>
    </citation>
    <scope>NUCLEOTIDE SEQUENCE [LARGE SCALE GENOMIC DNA]</scope>
    <source>
        <strain evidence="3 4">Poly51</strain>
    </source>
</reference>
<accession>A0A5C6F900</accession>
<dbReference type="Proteomes" id="UP000318288">
    <property type="component" value="Unassembled WGS sequence"/>
</dbReference>
<evidence type="ECO:0000259" key="2">
    <source>
        <dbReference type="Pfam" id="PF01578"/>
    </source>
</evidence>
<dbReference type="AlphaFoldDB" id="A0A5C6F900"/>
<dbReference type="GO" id="GO:0017004">
    <property type="term" value="P:cytochrome complex assembly"/>
    <property type="evidence" value="ECO:0007669"/>
    <property type="project" value="InterPro"/>
</dbReference>
<dbReference type="EMBL" id="SJPW01000003">
    <property type="protein sequence ID" value="TWU56887.1"/>
    <property type="molecule type" value="Genomic_DNA"/>
</dbReference>
<evidence type="ECO:0000313" key="4">
    <source>
        <dbReference type="Proteomes" id="UP000318288"/>
    </source>
</evidence>
<proteinExistence type="predicted"/>
<organism evidence="3 4">
    <name type="scientific">Rubripirellula tenax</name>
    <dbReference type="NCBI Taxonomy" id="2528015"/>
    <lineage>
        <taxon>Bacteria</taxon>
        <taxon>Pseudomonadati</taxon>
        <taxon>Planctomycetota</taxon>
        <taxon>Planctomycetia</taxon>
        <taxon>Pirellulales</taxon>
        <taxon>Pirellulaceae</taxon>
        <taxon>Rubripirellula</taxon>
    </lineage>
</organism>
<feature type="domain" description="Cytochrome c assembly protein" evidence="2">
    <location>
        <begin position="76"/>
        <end position="268"/>
    </location>
</feature>
<protein>
    <submittedName>
        <fullName evidence="3">Cytochrome C assembly protein</fullName>
    </submittedName>
</protein>
<gene>
    <name evidence="3" type="ORF">Poly51_28050</name>
</gene>